<feature type="compositionally biased region" description="Basic and acidic residues" evidence="1">
    <location>
        <begin position="1"/>
        <end position="12"/>
    </location>
</feature>
<feature type="region of interest" description="Disordered" evidence="1">
    <location>
        <begin position="385"/>
        <end position="451"/>
    </location>
</feature>
<feature type="compositionally biased region" description="Low complexity" evidence="1">
    <location>
        <begin position="442"/>
        <end position="451"/>
    </location>
</feature>
<feature type="region of interest" description="Disordered" evidence="1">
    <location>
        <begin position="341"/>
        <end position="372"/>
    </location>
</feature>
<dbReference type="EMBL" id="CAFBMQ010000231">
    <property type="protein sequence ID" value="CAB4921447.1"/>
    <property type="molecule type" value="Genomic_DNA"/>
</dbReference>
<feature type="compositionally biased region" description="Gly residues" evidence="1">
    <location>
        <begin position="58"/>
        <end position="69"/>
    </location>
</feature>
<feature type="region of interest" description="Disordered" evidence="1">
    <location>
        <begin position="1"/>
        <end position="69"/>
    </location>
</feature>
<dbReference type="AlphaFoldDB" id="A0A6J7HK18"/>
<feature type="compositionally biased region" description="Low complexity" evidence="1">
    <location>
        <begin position="409"/>
        <end position="425"/>
    </location>
</feature>
<reference evidence="2" key="1">
    <citation type="submission" date="2020-05" db="EMBL/GenBank/DDBJ databases">
        <authorList>
            <person name="Chiriac C."/>
            <person name="Salcher M."/>
            <person name="Ghai R."/>
            <person name="Kavagutti S V."/>
        </authorList>
    </citation>
    <scope>NUCLEOTIDE SEQUENCE</scope>
</reference>
<accession>A0A6J7HK18</accession>
<name>A0A6J7HK18_9ZZZZ</name>
<feature type="compositionally biased region" description="Basic residues" evidence="1">
    <location>
        <begin position="426"/>
        <end position="441"/>
    </location>
</feature>
<protein>
    <submittedName>
        <fullName evidence="2">Unannotated protein</fullName>
    </submittedName>
</protein>
<organism evidence="2">
    <name type="scientific">freshwater metagenome</name>
    <dbReference type="NCBI Taxonomy" id="449393"/>
    <lineage>
        <taxon>unclassified sequences</taxon>
        <taxon>metagenomes</taxon>
        <taxon>ecological metagenomes</taxon>
    </lineage>
</organism>
<sequence>MHERAPVDREGPQRQLQDAATGLAPRADQPGQAGQRPDRLATAGVPLDGDADPDDRGLGGGVLPGQGADGVGGDAGLRLGPLRGVLLDPLGELGVADGELLDVVVVGQPLGDDHVRHRQGQRAVGARAQRDVLVGGGGRAGPHRVDHDDLGAARAGLGDVGPQVQVRALHVAGPDQDEPGVHQALRVDPGGVADGHRVGGAGPGVAVGPLGDRGTQLREERVAHVEAVEDALGAQVADRHDRLGAELLDGGPQPGGDLADRGVPADPLELPAALGAGAAHREQHPAGVVHPVQVVVDLHAQAAGGVRVVGVAGHLDGDAVGDGHEHRAGVRAVVRAGAADDGGLLRRGGAGFRRRERHGGLRGSGRGVLPTLARVPPPVLAQLTRTLSLRGQPRRTRLSGPWPPGSGPGRPAARARGPRSAPGSRPGRRRAPSRARARAWRPGRAARAPSA</sequence>
<evidence type="ECO:0000313" key="2">
    <source>
        <dbReference type="EMBL" id="CAB4921447.1"/>
    </source>
</evidence>
<gene>
    <name evidence="2" type="ORF">UFOPK3609_01408</name>
</gene>
<proteinExistence type="predicted"/>
<evidence type="ECO:0000256" key="1">
    <source>
        <dbReference type="SAM" id="MobiDB-lite"/>
    </source>
</evidence>